<proteinExistence type="predicted"/>
<dbReference type="Proteomes" id="UP001484535">
    <property type="component" value="Unassembled WGS sequence"/>
</dbReference>
<protein>
    <submittedName>
        <fullName evidence="3">Restriction endonuclease subunit S</fullName>
    </submittedName>
</protein>
<reference evidence="3 4" key="1">
    <citation type="submission" date="2024-05" db="EMBL/GenBank/DDBJ databases">
        <authorList>
            <person name="Park S."/>
        </authorList>
    </citation>
    <scope>NUCLEOTIDE SEQUENCE [LARGE SCALE GENOMIC DNA]</scope>
    <source>
        <strain evidence="3 4">DGU5</strain>
    </source>
</reference>
<dbReference type="PANTHER" id="PTHR30408">
    <property type="entry name" value="TYPE-1 RESTRICTION ENZYME ECOKI SPECIFICITY PROTEIN"/>
    <property type="match status" value="1"/>
</dbReference>
<comment type="caution">
    <text evidence="3">The sequence shown here is derived from an EMBL/GenBank/DDBJ whole genome shotgun (WGS) entry which is preliminary data.</text>
</comment>
<keyword evidence="3" id="KW-0255">Endonuclease</keyword>
<name>A0ABV0CUR1_9SPHN</name>
<evidence type="ECO:0000256" key="1">
    <source>
        <dbReference type="ARBA" id="ARBA00022747"/>
    </source>
</evidence>
<dbReference type="InterPro" id="IPR052021">
    <property type="entry name" value="Type-I_RS_S_subunit"/>
</dbReference>
<keyword evidence="3" id="KW-0378">Hydrolase</keyword>
<dbReference type="SUPFAM" id="SSF116734">
    <property type="entry name" value="DNA methylase specificity domain"/>
    <property type="match status" value="2"/>
</dbReference>
<organism evidence="3 4">
    <name type="scientific">Aurantiacibacter flavus</name>
    <dbReference type="NCBI Taxonomy" id="3145232"/>
    <lineage>
        <taxon>Bacteria</taxon>
        <taxon>Pseudomonadati</taxon>
        <taxon>Pseudomonadota</taxon>
        <taxon>Alphaproteobacteria</taxon>
        <taxon>Sphingomonadales</taxon>
        <taxon>Erythrobacteraceae</taxon>
        <taxon>Aurantiacibacter</taxon>
    </lineage>
</organism>
<dbReference type="Gene3D" id="3.90.220.20">
    <property type="entry name" value="DNA methylase specificity domains"/>
    <property type="match status" value="2"/>
</dbReference>
<dbReference type="GO" id="GO:0004519">
    <property type="term" value="F:endonuclease activity"/>
    <property type="evidence" value="ECO:0007669"/>
    <property type="project" value="UniProtKB-KW"/>
</dbReference>
<dbReference type="InterPro" id="IPR044946">
    <property type="entry name" value="Restrct_endonuc_typeI_TRD_sf"/>
</dbReference>
<evidence type="ECO:0000256" key="2">
    <source>
        <dbReference type="ARBA" id="ARBA00023125"/>
    </source>
</evidence>
<keyword evidence="3" id="KW-0540">Nuclease</keyword>
<evidence type="ECO:0000313" key="3">
    <source>
        <dbReference type="EMBL" id="MEN7536599.1"/>
    </source>
</evidence>
<evidence type="ECO:0000313" key="4">
    <source>
        <dbReference type="Proteomes" id="UP001484535"/>
    </source>
</evidence>
<keyword evidence="2" id="KW-0238">DNA-binding</keyword>
<dbReference type="PANTHER" id="PTHR30408:SF13">
    <property type="entry name" value="TYPE I RESTRICTION ENZYME HINDI SPECIFICITY SUBUNIT"/>
    <property type="match status" value="1"/>
</dbReference>
<dbReference type="EMBL" id="JBDLBR010000002">
    <property type="protein sequence ID" value="MEN7536599.1"/>
    <property type="molecule type" value="Genomic_DNA"/>
</dbReference>
<sequence length="444" mass="48936">MIDIRQGGTLGDFAGLQRGTTYKSKLLGTEGPWLLGLACIARNGGFKADNLKTYGGPSDPKILVGPGDILVSLKDVTQAADLLGSVVTVPASIDQGRLTQDTVKLVFDDDFSERKYVYWLLRTPQARDHCRRHATGTTNLGLAREDFLAIEVPPLDEGRELLLQVLQALDDKIELNRRMNETLEAQARALFRDWFVDFGPVKAKMAGDTPYLAPDLWSLFPNRLDDGGVPEGWLSQPLKQHVRVERGLSYKGSGLVEAGEGLPLHNLNSVIEGGGYKQHGLKHYDGDYKPRHRVEVGDVLVANTEQGFDHLLIGFSTLVPAWVGESIFSHHLYKIIPLEGSVLTRPWLHYALSSSPIGERIRRFSNGTTVNMLPKDAFEISEAVIPSEGLIQAFDDFVSSALRRSEKAEDESRTLAQTRDLLLPKLMSGEIRVGDVASEELSAA</sequence>
<keyword evidence="1" id="KW-0680">Restriction system</keyword>
<gene>
    <name evidence="3" type="ORF">ABDJ38_05385</name>
</gene>
<accession>A0ABV0CUR1</accession>
<keyword evidence="4" id="KW-1185">Reference proteome</keyword>
<dbReference type="RefSeq" id="WP_346784059.1">
    <property type="nucleotide sequence ID" value="NZ_JBDLBR010000002.1"/>
</dbReference>